<feature type="transmembrane region" description="Helical" evidence="1">
    <location>
        <begin position="154"/>
        <end position="174"/>
    </location>
</feature>
<comment type="caution">
    <text evidence="3">The sequence shown here is derived from an EMBL/GenBank/DDBJ whole genome shotgun (WGS) entry which is preliminary data.</text>
</comment>
<organism evidence="3 4">
    <name type="scientific">Perkinsus olseni</name>
    <name type="common">Perkinsus atlanticus</name>
    <dbReference type="NCBI Taxonomy" id="32597"/>
    <lineage>
        <taxon>Eukaryota</taxon>
        <taxon>Sar</taxon>
        <taxon>Alveolata</taxon>
        <taxon>Perkinsozoa</taxon>
        <taxon>Perkinsea</taxon>
        <taxon>Perkinsida</taxon>
        <taxon>Perkinsidae</taxon>
        <taxon>Perkinsus</taxon>
    </lineage>
</organism>
<evidence type="ECO:0008006" key="5">
    <source>
        <dbReference type="Google" id="ProtNLM"/>
    </source>
</evidence>
<keyword evidence="1" id="KW-0812">Transmembrane</keyword>
<name>A0A7J6MQR0_PEROL</name>
<dbReference type="EMBL" id="JABANN010000047">
    <property type="protein sequence ID" value="KAF4673580.1"/>
    <property type="molecule type" value="Genomic_DNA"/>
</dbReference>
<keyword evidence="1" id="KW-0472">Membrane</keyword>
<protein>
    <recommendedName>
        <fullName evidence="5">Sorl1p</fullName>
    </recommendedName>
</protein>
<gene>
    <name evidence="3" type="ORF">FOL46_006928</name>
</gene>
<keyword evidence="2" id="KW-0732">Signal</keyword>
<evidence type="ECO:0000256" key="1">
    <source>
        <dbReference type="SAM" id="Phobius"/>
    </source>
</evidence>
<evidence type="ECO:0000256" key="2">
    <source>
        <dbReference type="SAM" id="SignalP"/>
    </source>
</evidence>
<evidence type="ECO:0000313" key="4">
    <source>
        <dbReference type="Proteomes" id="UP000572268"/>
    </source>
</evidence>
<sequence length="209" mass="22670">MKLTPSSALAALLLPTLISARTRLPKDDKRKWQSKIKSELKGFQWNIYANEGSVIETSRAESSVSTSRSGTPVDFTAAFEEDGDPRVGASTATPNMSSCGEHGVWSFVIDSCVCDDGWETVDSDPCSVFIATLPEDDGLGEMASTDTESGGKGGLVIAIMMLVIIIGVACFLLWRFYRTRGFSVPTLRLPSLTRPQKRTEGRLTEVSIP</sequence>
<feature type="chain" id="PRO_5029535987" description="Sorl1p" evidence="2">
    <location>
        <begin position="21"/>
        <end position="209"/>
    </location>
</feature>
<accession>A0A7J6MQR0</accession>
<dbReference type="Proteomes" id="UP000572268">
    <property type="component" value="Unassembled WGS sequence"/>
</dbReference>
<feature type="signal peptide" evidence="2">
    <location>
        <begin position="1"/>
        <end position="20"/>
    </location>
</feature>
<proteinExistence type="predicted"/>
<reference evidence="3 4" key="1">
    <citation type="submission" date="2020-04" db="EMBL/GenBank/DDBJ databases">
        <title>Perkinsus olseni comparative genomics.</title>
        <authorList>
            <person name="Bogema D.R."/>
        </authorList>
    </citation>
    <scope>NUCLEOTIDE SEQUENCE [LARGE SCALE GENOMIC DNA]</scope>
    <source>
        <strain evidence="3">ATCC PRA-31</strain>
    </source>
</reference>
<evidence type="ECO:0000313" key="3">
    <source>
        <dbReference type="EMBL" id="KAF4673580.1"/>
    </source>
</evidence>
<dbReference type="AlphaFoldDB" id="A0A7J6MQR0"/>
<keyword evidence="1" id="KW-1133">Transmembrane helix</keyword>